<dbReference type="Pfam" id="PF01129">
    <property type="entry name" value="ART"/>
    <property type="match status" value="1"/>
</dbReference>
<keyword evidence="9" id="KW-0521">NADP</keyword>
<organism evidence="10 11">
    <name type="scientific">Rotaria socialis</name>
    <dbReference type="NCBI Taxonomy" id="392032"/>
    <lineage>
        <taxon>Eukaryota</taxon>
        <taxon>Metazoa</taxon>
        <taxon>Spiralia</taxon>
        <taxon>Gnathifera</taxon>
        <taxon>Rotifera</taxon>
        <taxon>Eurotatoria</taxon>
        <taxon>Bdelloidea</taxon>
        <taxon>Philodinida</taxon>
        <taxon>Philodinidae</taxon>
        <taxon>Rotaria</taxon>
    </lineage>
</organism>
<evidence type="ECO:0000256" key="1">
    <source>
        <dbReference type="ARBA" id="ARBA00009558"/>
    </source>
</evidence>
<dbReference type="PROSITE" id="PS50293">
    <property type="entry name" value="TPR_REGION"/>
    <property type="match status" value="1"/>
</dbReference>
<keyword evidence="6 8" id="KW-0802">TPR repeat</keyword>
<keyword evidence="2 9" id="KW-0328">Glycosyltransferase</keyword>
<dbReference type="PROSITE" id="PS51996">
    <property type="entry name" value="TR_MART"/>
    <property type="match status" value="1"/>
</dbReference>
<comment type="catalytic activity">
    <reaction evidence="7 9">
        <text>L-arginyl-[protein] + NAD(+) = N(omega)-(ADP-D-ribosyl)-L-arginyl-[protein] + nicotinamide + H(+)</text>
        <dbReference type="Rhea" id="RHEA:19149"/>
        <dbReference type="Rhea" id="RHEA-COMP:10532"/>
        <dbReference type="Rhea" id="RHEA-COMP:15087"/>
        <dbReference type="ChEBI" id="CHEBI:15378"/>
        <dbReference type="ChEBI" id="CHEBI:17154"/>
        <dbReference type="ChEBI" id="CHEBI:29965"/>
        <dbReference type="ChEBI" id="CHEBI:57540"/>
        <dbReference type="ChEBI" id="CHEBI:142554"/>
        <dbReference type="EC" id="2.4.2.31"/>
    </reaction>
</comment>
<dbReference type="EMBL" id="CAJOBP010029201">
    <property type="protein sequence ID" value="CAF4643919.1"/>
    <property type="molecule type" value="Genomic_DNA"/>
</dbReference>
<dbReference type="Proteomes" id="UP000663873">
    <property type="component" value="Unassembled WGS sequence"/>
</dbReference>
<dbReference type="GO" id="GO:0106274">
    <property type="term" value="F:NAD+-protein-arginine ADP-ribosyltransferase activity"/>
    <property type="evidence" value="ECO:0007669"/>
    <property type="project" value="UniProtKB-EC"/>
</dbReference>
<dbReference type="Gene3D" id="1.25.40.10">
    <property type="entry name" value="Tetratricopeptide repeat domain"/>
    <property type="match status" value="2"/>
</dbReference>
<evidence type="ECO:0000256" key="2">
    <source>
        <dbReference type="ARBA" id="ARBA00022676"/>
    </source>
</evidence>
<dbReference type="PROSITE" id="PS50005">
    <property type="entry name" value="TPR"/>
    <property type="match status" value="6"/>
</dbReference>
<comment type="similarity">
    <text evidence="1 9">Belongs to the Arg-specific ADP-ribosyltransferase family.</text>
</comment>
<feature type="non-terminal residue" evidence="10">
    <location>
        <position position="545"/>
    </location>
</feature>
<feature type="repeat" description="TPR" evidence="8">
    <location>
        <begin position="433"/>
        <end position="466"/>
    </location>
</feature>
<feature type="repeat" description="TPR" evidence="8">
    <location>
        <begin position="307"/>
        <end position="340"/>
    </location>
</feature>
<evidence type="ECO:0000256" key="6">
    <source>
        <dbReference type="ARBA" id="ARBA00022803"/>
    </source>
</evidence>
<evidence type="ECO:0000256" key="8">
    <source>
        <dbReference type="PROSITE-ProRule" id="PRU00339"/>
    </source>
</evidence>
<dbReference type="AlphaFoldDB" id="A0A821F0T8"/>
<evidence type="ECO:0000256" key="9">
    <source>
        <dbReference type="RuleBase" id="RU361228"/>
    </source>
</evidence>
<dbReference type="Pfam" id="PF13181">
    <property type="entry name" value="TPR_8"/>
    <property type="match status" value="1"/>
</dbReference>
<dbReference type="SUPFAM" id="SSF81901">
    <property type="entry name" value="HCP-like"/>
    <property type="match status" value="1"/>
</dbReference>
<proteinExistence type="inferred from homology"/>
<evidence type="ECO:0000256" key="7">
    <source>
        <dbReference type="ARBA" id="ARBA00047597"/>
    </source>
</evidence>
<evidence type="ECO:0000313" key="11">
    <source>
        <dbReference type="Proteomes" id="UP000663873"/>
    </source>
</evidence>
<dbReference type="SUPFAM" id="SSF56399">
    <property type="entry name" value="ADP-ribosylation"/>
    <property type="match status" value="1"/>
</dbReference>
<evidence type="ECO:0000256" key="3">
    <source>
        <dbReference type="ARBA" id="ARBA00022679"/>
    </source>
</evidence>
<dbReference type="InterPro" id="IPR011990">
    <property type="entry name" value="TPR-like_helical_dom_sf"/>
</dbReference>
<gene>
    <name evidence="10" type="ORF">UJA718_LOCUS33300</name>
</gene>
<protein>
    <recommendedName>
        <fullName evidence="9">NAD(P)(+)--arginine ADP-ribosyltransferase</fullName>
        <ecNumber evidence="9">2.4.2.31</ecNumber>
    </recommendedName>
    <alternativeName>
        <fullName evidence="9">Mono(ADP-ribosyl)transferase</fullName>
    </alternativeName>
</protein>
<dbReference type="SMART" id="SM00028">
    <property type="entry name" value="TPR"/>
    <property type="match status" value="7"/>
</dbReference>
<keyword evidence="9" id="KW-0520">NAD</keyword>
<dbReference type="PANTHER" id="PTHR45641:SF1">
    <property type="entry name" value="AAA+ ATPASE DOMAIN-CONTAINING PROTEIN"/>
    <property type="match status" value="1"/>
</dbReference>
<comment type="caution">
    <text evidence="10">The sequence shown here is derived from an EMBL/GenBank/DDBJ whole genome shotgun (WGS) entry which is preliminary data.</text>
</comment>
<dbReference type="PANTHER" id="PTHR45641">
    <property type="entry name" value="TETRATRICOPEPTIDE REPEAT PROTEIN (AFU_ORTHOLOGUE AFUA_6G03870)"/>
    <property type="match status" value="1"/>
</dbReference>
<dbReference type="GO" id="GO:0016779">
    <property type="term" value="F:nucleotidyltransferase activity"/>
    <property type="evidence" value="ECO:0007669"/>
    <property type="project" value="UniProtKB-KW"/>
</dbReference>
<accession>A0A821F0T8</accession>
<keyword evidence="4" id="KW-0548">Nucleotidyltransferase</keyword>
<dbReference type="InterPro" id="IPR019734">
    <property type="entry name" value="TPR_rpt"/>
</dbReference>
<keyword evidence="5" id="KW-0677">Repeat</keyword>
<evidence type="ECO:0000313" key="10">
    <source>
        <dbReference type="EMBL" id="CAF4643919.1"/>
    </source>
</evidence>
<name>A0A821F0T8_9BILA</name>
<feature type="repeat" description="TPR" evidence="8">
    <location>
        <begin position="349"/>
        <end position="382"/>
    </location>
</feature>
<reference evidence="10" key="1">
    <citation type="submission" date="2021-02" db="EMBL/GenBank/DDBJ databases">
        <authorList>
            <person name="Nowell W R."/>
        </authorList>
    </citation>
    <scope>NUCLEOTIDE SEQUENCE</scope>
</reference>
<keyword evidence="3 9" id="KW-0808">Transferase</keyword>
<dbReference type="Gene3D" id="3.90.176.10">
    <property type="entry name" value="Toxin ADP-ribosyltransferase, Chain A, domain 1"/>
    <property type="match status" value="1"/>
</dbReference>
<dbReference type="EC" id="2.4.2.31" evidence="9"/>
<evidence type="ECO:0000256" key="5">
    <source>
        <dbReference type="ARBA" id="ARBA00022737"/>
    </source>
</evidence>
<dbReference type="Pfam" id="PF13424">
    <property type="entry name" value="TPR_12"/>
    <property type="match status" value="3"/>
</dbReference>
<dbReference type="InterPro" id="IPR000768">
    <property type="entry name" value="ART"/>
</dbReference>
<sequence>MSFIPKQEISKALASEQNLDRLPPSYMYSVIFKDIILEIDHDDSKSMNTLASFCQQQKIREKDIDVFKRNYYEKSAVWWYTKELFLYGMFNRALRMLDMEVMTKLGFFIRRLHIELKQLHQEQLADSQKVFTVYRGQGLSQQDFQHPVDTKGGLLSFNNFLSTSKDRDFSTMFAESVSSAETDTVGVLFIISIYQTKISTSITPFAMIDEHSALPQEHEILFAMHTVFRVGEIKQTPEYSRLWEVQLTITDESDPQLAGLTDNIKQEISGSGWYRMGQLMLKVGYFDQAQELYNKLLENAPDDSERAHIYHMLGMMKHSQGEYQQSVTFYEKSLEINRKTLPEDDASLAPTYGNIGGVYKNMGEYSKALEYYEKSHKIREISLPPTHPDLAASYLNFVACYEEMGDYTAALEALKNAHKIQQEAFEESNQAFAVTFSRYGRVYRYLKEYSKALDYFEKCLKILEIALPEKHPNWAIIYSNIGDVHRLMGDYEKALAFHQKALNSQENVKCNPLDCATTYMNVGETYREMKDYTTALTYYQKGLKI</sequence>
<feature type="repeat" description="TPR" evidence="8">
    <location>
        <begin position="475"/>
        <end position="508"/>
    </location>
</feature>
<feature type="repeat" description="TPR" evidence="8">
    <location>
        <begin position="270"/>
        <end position="303"/>
    </location>
</feature>
<keyword evidence="11" id="KW-1185">Reference proteome</keyword>
<evidence type="ECO:0000256" key="4">
    <source>
        <dbReference type="ARBA" id="ARBA00022695"/>
    </source>
</evidence>
<feature type="repeat" description="TPR" evidence="8">
    <location>
        <begin position="516"/>
        <end position="545"/>
    </location>
</feature>